<dbReference type="AlphaFoldDB" id="A0A517D5X7"/>
<sequence length="106" mass="11929">MSKASMIGLIGLIGIVICSVLTVIITVGLWIMLKKYINGLSLFFALIIFGFGIACLAQVGFSNLFNARSIEQALECWWYVVMISSGITQFFWWGVDWTTIKIRKNK</sequence>
<reference evidence="2 3" key="1">
    <citation type="submission" date="2019-07" db="EMBL/GenBank/DDBJ databases">
        <title>Gastrointestinal microbiota of Peromyscus leucopus, the white-footed mouse.</title>
        <authorList>
            <person name="Milovic A."/>
            <person name="Bassam K."/>
            <person name="Barbour A.G."/>
        </authorList>
    </citation>
    <scope>NUCLEOTIDE SEQUENCE [LARGE SCALE GENOMIC DNA]</scope>
    <source>
        <strain evidence="2 3">LL7</strain>
    </source>
</reference>
<protein>
    <submittedName>
        <fullName evidence="2">Uncharacterized protein</fullName>
    </submittedName>
</protein>
<evidence type="ECO:0000256" key="1">
    <source>
        <dbReference type="SAM" id="Phobius"/>
    </source>
</evidence>
<dbReference type="Proteomes" id="UP000316394">
    <property type="component" value="Chromosome"/>
</dbReference>
<dbReference type="RefSeq" id="WP_144227167.1">
    <property type="nucleotide sequence ID" value="NZ_CP041676.1"/>
</dbReference>
<evidence type="ECO:0000313" key="3">
    <source>
        <dbReference type="Proteomes" id="UP000316394"/>
    </source>
</evidence>
<keyword evidence="1" id="KW-1133">Transmembrane helix</keyword>
<proteinExistence type="predicted"/>
<keyword evidence="1" id="KW-0472">Membrane</keyword>
<feature type="transmembrane region" description="Helical" evidence="1">
    <location>
        <begin position="6"/>
        <end position="33"/>
    </location>
</feature>
<organism evidence="2 3">
    <name type="scientific">Limosilactobacillus reuteri</name>
    <name type="common">Lactobacillus reuteri</name>
    <dbReference type="NCBI Taxonomy" id="1598"/>
    <lineage>
        <taxon>Bacteria</taxon>
        <taxon>Bacillati</taxon>
        <taxon>Bacillota</taxon>
        <taxon>Bacilli</taxon>
        <taxon>Lactobacillales</taxon>
        <taxon>Lactobacillaceae</taxon>
        <taxon>Limosilactobacillus</taxon>
    </lineage>
</organism>
<accession>A0A517D5X7</accession>
<name>A0A517D5X7_LIMRT</name>
<feature type="transmembrane region" description="Helical" evidence="1">
    <location>
        <begin position="77"/>
        <end position="95"/>
    </location>
</feature>
<gene>
    <name evidence="2" type="ORF">FOD75_06405</name>
</gene>
<feature type="transmembrane region" description="Helical" evidence="1">
    <location>
        <begin position="40"/>
        <end position="65"/>
    </location>
</feature>
<evidence type="ECO:0000313" key="2">
    <source>
        <dbReference type="EMBL" id="QDR72740.1"/>
    </source>
</evidence>
<dbReference type="EMBL" id="CP041676">
    <property type="protein sequence ID" value="QDR72740.1"/>
    <property type="molecule type" value="Genomic_DNA"/>
</dbReference>
<keyword evidence="1" id="KW-0812">Transmembrane</keyword>